<dbReference type="PANTHER" id="PTHR43553">
    <property type="entry name" value="HEAVY METAL TRANSPORTER"/>
    <property type="match status" value="1"/>
</dbReference>
<gene>
    <name evidence="10" type="ORF">FHS19_004564</name>
</gene>
<dbReference type="InterPro" id="IPR017871">
    <property type="entry name" value="ABC_transporter-like_CS"/>
</dbReference>
<keyword evidence="7" id="KW-1278">Translocase</keyword>
<keyword evidence="5" id="KW-0547">Nucleotide-binding</keyword>
<dbReference type="GO" id="GO:0005524">
    <property type="term" value="F:ATP binding"/>
    <property type="evidence" value="ECO:0007669"/>
    <property type="project" value="UniProtKB-KW"/>
</dbReference>
<dbReference type="GO" id="GO:0043190">
    <property type="term" value="C:ATP-binding cassette (ABC) transporter complex"/>
    <property type="evidence" value="ECO:0007669"/>
    <property type="project" value="TreeGrafter"/>
</dbReference>
<dbReference type="Gene3D" id="3.40.50.300">
    <property type="entry name" value="P-loop containing nucleotide triphosphate hydrolases"/>
    <property type="match status" value="1"/>
</dbReference>
<evidence type="ECO:0000256" key="4">
    <source>
        <dbReference type="ARBA" id="ARBA00022475"/>
    </source>
</evidence>
<dbReference type="CDD" id="cd03225">
    <property type="entry name" value="ABC_cobalt_CbiO_domain1"/>
    <property type="match status" value="1"/>
</dbReference>
<evidence type="ECO:0000313" key="10">
    <source>
        <dbReference type="EMBL" id="MBB3129859.1"/>
    </source>
</evidence>
<evidence type="ECO:0000256" key="7">
    <source>
        <dbReference type="ARBA" id="ARBA00022967"/>
    </source>
</evidence>
<comment type="subcellular location">
    <subcellularLocation>
        <location evidence="1">Cell membrane</location>
        <topology evidence="1">Peripheral membrane protein</topology>
    </subcellularLocation>
</comment>
<organism evidence="10 11">
    <name type="scientific">Paenibacillus rhizosphaerae</name>
    <dbReference type="NCBI Taxonomy" id="297318"/>
    <lineage>
        <taxon>Bacteria</taxon>
        <taxon>Bacillati</taxon>
        <taxon>Bacillota</taxon>
        <taxon>Bacilli</taxon>
        <taxon>Bacillales</taxon>
        <taxon>Paenibacillaceae</taxon>
        <taxon>Paenibacillus</taxon>
    </lineage>
</organism>
<dbReference type="RefSeq" id="WP_246426767.1">
    <property type="nucleotide sequence ID" value="NZ_JACHXJ010000004.1"/>
</dbReference>
<comment type="caution">
    <text evidence="10">The sequence shown here is derived from an EMBL/GenBank/DDBJ whole genome shotgun (WGS) entry which is preliminary data.</text>
</comment>
<dbReference type="FunFam" id="3.40.50.300:FF:000224">
    <property type="entry name" value="Energy-coupling factor transporter ATP-binding protein EcfA"/>
    <property type="match status" value="1"/>
</dbReference>
<dbReference type="InterPro" id="IPR050095">
    <property type="entry name" value="ECF_ABC_transporter_ATP-bd"/>
</dbReference>
<evidence type="ECO:0000256" key="5">
    <source>
        <dbReference type="ARBA" id="ARBA00022741"/>
    </source>
</evidence>
<name>A0A839TX65_9BACL</name>
<dbReference type="Proteomes" id="UP000517523">
    <property type="component" value="Unassembled WGS sequence"/>
</dbReference>
<evidence type="ECO:0000256" key="8">
    <source>
        <dbReference type="ARBA" id="ARBA00023136"/>
    </source>
</evidence>
<dbReference type="PROSITE" id="PS00211">
    <property type="entry name" value="ABC_TRANSPORTER_1"/>
    <property type="match status" value="1"/>
</dbReference>
<evidence type="ECO:0000313" key="11">
    <source>
        <dbReference type="Proteomes" id="UP000517523"/>
    </source>
</evidence>
<dbReference type="InterPro" id="IPR027417">
    <property type="entry name" value="P-loop_NTPase"/>
</dbReference>
<dbReference type="PANTHER" id="PTHR43553:SF24">
    <property type="entry name" value="ENERGY-COUPLING FACTOR TRANSPORTER ATP-BINDING PROTEIN ECFA1"/>
    <property type="match status" value="1"/>
</dbReference>
<dbReference type="EMBL" id="JACHXJ010000004">
    <property type="protein sequence ID" value="MBB3129859.1"/>
    <property type="molecule type" value="Genomic_DNA"/>
</dbReference>
<sequence length="263" mass="29593">MKPVLSLTDVWLRYDSHQPWVLREINIHIDEGDWVTIIGANGSGKSSFIRLMNGLLQPTKGEVIVCGMSASDPEKFIDIRKEVGMVFQNAENQIVGITVEEDTSFGLDNLGFPRDEIASRCQEVWNVLGLHDKQDSPPHLLSGGEKQKLAIAGVLVMQPRIILFDEPASMLDAKSAQQLYALMADLHQKGCTIIVVTQEVEDMFHGNRLVMMHEGGIRYDGSPLEAVKQSSIFQDCRLRPPFRTRMRDIAANWDMESWLESVE</sequence>
<comment type="similarity">
    <text evidence="2">Belongs to the ABC transporter superfamily.</text>
</comment>
<keyword evidence="8" id="KW-0472">Membrane</keyword>
<dbReference type="SMART" id="SM00382">
    <property type="entry name" value="AAA"/>
    <property type="match status" value="1"/>
</dbReference>
<dbReference type="PROSITE" id="PS50893">
    <property type="entry name" value="ABC_TRANSPORTER_2"/>
    <property type="match status" value="1"/>
</dbReference>
<dbReference type="GO" id="GO:0015087">
    <property type="term" value="F:cobalt ion transmembrane transporter activity"/>
    <property type="evidence" value="ECO:0007669"/>
    <property type="project" value="UniProtKB-ARBA"/>
</dbReference>
<proteinExistence type="inferred from homology"/>
<dbReference type="SUPFAM" id="SSF52540">
    <property type="entry name" value="P-loop containing nucleoside triphosphate hydrolases"/>
    <property type="match status" value="1"/>
</dbReference>
<evidence type="ECO:0000256" key="1">
    <source>
        <dbReference type="ARBA" id="ARBA00004202"/>
    </source>
</evidence>
<reference evidence="10 11" key="1">
    <citation type="submission" date="2020-08" db="EMBL/GenBank/DDBJ databases">
        <title>Genomic Encyclopedia of Type Strains, Phase III (KMG-III): the genomes of soil and plant-associated and newly described type strains.</title>
        <authorList>
            <person name="Whitman W."/>
        </authorList>
    </citation>
    <scope>NUCLEOTIDE SEQUENCE [LARGE SCALE GENOMIC DNA]</scope>
    <source>
        <strain evidence="10 11">CECT 5831</strain>
    </source>
</reference>
<dbReference type="AlphaFoldDB" id="A0A839TX65"/>
<feature type="domain" description="ABC transporter" evidence="9">
    <location>
        <begin position="5"/>
        <end position="239"/>
    </location>
</feature>
<dbReference type="InterPro" id="IPR003439">
    <property type="entry name" value="ABC_transporter-like_ATP-bd"/>
</dbReference>
<keyword evidence="3" id="KW-0813">Transport</keyword>
<dbReference type="InterPro" id="IPR015856">
    <property type="entry name" value="ABC_transpr_CbiO/EcfA_su"/>
</dbReference>
<accession>A0A839TX65</accession>
<keyword evidence="4" id="KW-1003">Cell membrane</keyword>
<evidence type="ECO:0000256" key="2">
    <source>
        <dbReference type="ARBA" id="ARBA00005417"/>
    </source>
</evidence>
<protein>
    <submittedName>
        <fullName evidence="10">Energy-coupling factor transporter ATP-binding protein EcfA2</fullName>
    </submittedName>
</protein>
<dbReference type="GO" id="GO:0016887">
    <property type="term" value="F:ATP hydrolysis activity"/>
    <property type="evidence" value="ECO:0007669"/>
    <property type="project" value="InterPro"/>
</dbReference>
<dbReference type="Pfam" id="PF00005">
    <property type="entry name" value="ABC_tran"/>
    <property type="match status" value="1"/>
</dbReference>
<evidence type="ECO:0000256" key="6">
    <source>
        <dbReference type="ARBA" id="ARBA00022840"/>
    </source>
</evidence>
<keyword evidence="6 10" id="KW-0067">ATP-binding</keyword>
<dbReference type="InterPro" id="IPR003593">
    <property type="entry name" value="AAA+_ATPase"/>
</dbReference>
<evidence type="ECO:0000259" key="9">
    <source>
        <dbReference type="PROSITE" id="PS50893"/>
    </source>
</evidence>
<dbReference type="GO" id="GO:0042626">
    <property type="term" value="F:ATPase-coupled transmembrane transporter activity"/>
    <property type="evidence" value="ECO:0007669"/>
    <property type="project" value="TreeGrafter"/>
</dbReference>
<evidence type="ECO:0000256" key="3">
    <source>
        <dbReference type="ARBA" id="ARBA00022448"/>
    </source>
</evidence>